<feature type="region of interest" description="Disordered" evidence="1">
    <location>
        <begin position="117"/>
        <end position="177"/>
    </location>
</feature>
<proteinExistence type="predicted"/>
<sequence length="212" mass="22526">MWLAPHAPLEAPEFAKPKGTPHGGRRLKIVQGPFPFACVHIWLQPLPGGGPLRSGSLEEGPLVNPFRLLLTGACPWGTWQLRGRPLPGLGSPRVWKTGLLASHCPGNWPSCIPASLAQGKRPPRKSVGLNLTAQPPIKSREKMGRPGPPGEKVSDTQLSDAPAVPHRAPADGIPGPEDSDLVPSLSLAAALVLLFLLLSAWLVRDRPLQGSC</sequence>
<protein>
    <submittedName>
        <fullName evidence="3">Uncharacterized protein LOC123616687</fullName>
    </submittedName>
</protein>
<evidence type="ECO:0000256" key="2">
    <source>
        <dbReference type="SAM" id="Phobius"/>
    </source>
</evidence>
<reference evidence="3" key="1">
    <citation type="submission" date="2025-08" db="UniProtKB">
        <authorList>
            <consortium name="RefSeq"/>
        </authorList>
    </citation>
    <scope>IDENTIFICATION</scope>
    <source>
        <tissue evidence="3">Blood</tissue>
    </source>
</reference>
<keyword evidence="2" id="KW-0472">Membrane</keyword>
<name>A0A9W3HHS0_CAMBA</name>
<keyword evidence="2" id="KW-1133">Transmembrane helix</keyword>
<evidence type="ECO:0000313" key="3">
    <source>
        <dbReference type="RefSeq" id="XP_045372265.1"/>
    </source>
</evidence>
<feature type="transmembrane region" description="Helical" evidence="2">
    <location>
        <begin position="181"/>
        <end position="203"/>
    </location>
</feature>
<keyword evidence="2" id="KW-0812">Transmembrane</keyword>
<dbReference type="RefSeq" id="XP_045372265.1">
    <property type="nucleotide sequence ID" value="XM_045516309.1"/>
</dbReference>
<dbReference type="AlphaFoldDB" id="A0A9W3HHS0"/>
<accession>A0A9W3HHS0</accession>
<organism evidence="3">
    <name type="scientific">Camelus bactrianus</name>
    <name type="common">Bactrian camel</name>
    <dbReference type="NCBI Taxonomy" id="9837"/>
    <lineage>
        <taxon>Eukaryota</taxon>
        <taxon>Metazoa</taxon>
        <taxon>Chordata</taxon>
        <taxon>Craniata</taxon>
        <taxon>Vertebrata</taxon>
        <taxon>Euteleostomi</taxon>
        <taxon>Mammalia</taxon>
        <taxon>Eutheria</taxon>
        <taxon>Laurasiatheria</taxon>
        <taxon>Artiodactyla</taxon>
        <taxon>Tylopoda</taxon>
        <taxon>Camelidae</taxon>
        <taxon>Camelus</taxon>
    </lineage>
</organism>
<evidence type="ECO:0000256" key="1">
    <source>
        <dbReference type="SAM" id="MobiDB-lite"/>
    </source>
</evidence>
<gene>
    <name evidence="3" type="primary">LOC123616687</name>
</gene>